<dbReference type="Proteomes" id="UP000774326">
    <property type="component" value="Unassembled WGS sequence"/>
</dbReference>
<organism evidence="2 3">
    <name type="scientific">Wickerhamomyces pijperi</name>
    <name type="common">Yeast</name>
    <name type="synonym">Pichia pijperi</name>
    <dbReference type="NCBI Taxonomy" id="599730"/>
    <lineage>
        <taxon>Eukaryota</taxon>
        <taxon>Fungi</taxon>
        <taxon>Dikarya</taxon>
        <taxon>Ascomycota</taxon>
        <taxon>Saccharomycotina</taxon>
        <taxon>Saccharomycetes</taxon>
        <taxon>Phaffomycetales</taxon>
        <taxon>Wickerhamomycetaceae</taxon>
        <taxon>Wickerhamomyces</taxon>
    </lineage>
</organism>
<dbReference type="EMBL" id="JAEUBG010001951">
    <property type="protein sequence ID" value="KAH3685507.1"/>
    <property type="molecule type" value="Genomic_DNA"/>
</dbReference>
<keyword evidence="3" id="KW-1185">Reference proteome</keyword>
<proteinExistence type="predicted"/>
<reference evidence="2" key="1">
    <citation type="journal article" date="2021" name="Open Biol.">
        <title>Shared evolutionary footprints suggest mitochondrial oxidative damage underlies multiple complex I losses in fungi.</title>
        <authorList>
            <person name="Schikora-Tamarit M.A."/>
            <person name="Marcet-Houben M."/>
            <person name="Nosek J."/>
            <person name="Gabaldon T."/>
        </authorList>
    </citation>
    <scope>NUCLEOTIDE SEQUENCE</scope>
    <source>
        <strain evidence="2">CBS2887</strain>
    </source>
</reference>
<evidence type="ECO:0000313" key="2">
    <source>
        <dbReference type="EMBL" id="KAH3685507.1"/>
    </source>
</evidence>
<name>A0A9P8Q7N4_WICPI</name>
<accession>A0A9P8Q7N4</accession>
<gene>
    <name evidence="2" type="ORF">WICPIJ_003524</name>
</gene>
<protein>
    <submittedName>
        <fullName evidence="2">Uncharacterized protein</fullName>
    </submittedName>
</protein>
<reference evidence="2" key="2">
    <citation type="submission" date="2021-01" db="EMBL/GenBank/DDBJ databases">
        <authorList>
            <person name="Schikora-Tamarit M.A."/>
        </authorList>
    </citation>
    <scope>NUCLEOTIDE SEQUENCE</scope>
    <source>
        <strain evidence="2">CBS2887</strain>
    </source>
</reference>
<evidence type="ECO:0000256" key="1">
    <source>
        <dbReference type="SAM" id="MobiDB-lite"/>
    </source>
</evidence>
<feature type="region of interest" description="Disordered" evidence="1">
    <location>
        <begin position="138"/>
        <end position="157"/>
    </location>
</feature>
<sequence length="157" mass="18029">MNDDTSMVQASRQRIVVLDRLNSDDGGSSGLTGRRITQHWVGDRPIQRQSVWVDPEITFVSRLGDGGERTQTTVILEQELTNHSLRQSRDDVWRSQRGVCQQGEPTVDRSITSARHHWQLRQLWRVVARLRSQSTSHRRILGTNCGGRSTRDRRSTE</sequence>
<dbReference type="AlphaFoldDB" id="A0A9P8Q7N4"/>
<comment type="caution">
    <text evidence="2">The sequence shown here is derived from an EMBL/GenBank/DDBJ whole genome shotgun (WGS) entry which is preliminary data.</text>
</comment>
<evidence type="ECO:0000313" key="3">
    <source>
        <dbReference type="Proteomes" id="UP000774326"/>
    </source>
</evidence>